<dbReference type="PANTHER" id="PTHR11070:SF2">
    <property type="entry name" value="ATP-DEPENDENT DNA HELICASE SRS2"/>
    <property type="match status" value="1"/>
</dbReference>
<evidence type="ECO:0000256" key="2">
    <source>
        <dbReference type="ARBA" id="ARBA00022801"/>
    </source>
</evidence>
<dbReference type="CDD" id="cd17932">
    <property type="entry name" value="DEXQc_UvrD"/>
    <property type="match status" value="1"/>
</dbReference>
<dbReference type="GO" id="GO:0005634">
    <property type="term" value="C:nucleus"/>
    <property type="evidence" value="ECO:0007669"/>
    <property type="project" value="TreeGrafter"/>
</dbReference>
<keyword evidence="5" id="KW-0238">DNA-binding</keyword>
<evidence type="ECO:0000256" key="4">
    <source>
        <dbReference type="ARBA" id="ARBA00022840"/>
    </source>
</evidence>
<evidence type="ECO:0000259" key="8">
    <source>
        <dbReference type="PROSITE" id="PS51198"/>
    </source>
</evidence>
<feature type="binding site" evidence="6">
    <location>
        <begin position="80"/>
        <end position="87"/>
    </location>
    <ligand>
        <name>ATP</name>
        <dbReference type="ChEBI" id="CHEBI:30616"/>
    </ligand>
</feature>
<protein>
    <submittedName>
        <fullName evidence="9">ATP-dependent DNA helicase</fullName>
    </submittedName>
</protein>
<dbReference type="Proteomes" id="UP000321518">
    <property type="component" value="Unassembled WGS sequence"/>
</dbReference>
<dbReference type="Pfam" id="PF00580">
    <property type="entry name" value="UvrD-helicase"/>
    <property type="match status" value="1"/>
</dbReference>
<organism evidence="9 10">
    <name type="scientific">Rhodotorula toruloides</name>
    <name type="common">Yeast</name>
    <name type="synonym">Rhodosporidium toruloides</name>
    <dbReference type="NCBI Taxonomy" id="5286"/>
    <lineage>
        <taxon>Eukaryota</taxon>
        <taxon>Fungi</taxon>
        <taxon>Dikarya</taxon>
        <taxon>Basidiomycota</taxon>
        <taxon>Pucciniomycotina</taxon>
        <taxon>Microbotryomycetes</taxon>
        <taxon>Sporidiobolales</taxon>
        <taxon>Sporidiobolaceae</taxon>
        <taxon>Rhodotorula</taxon>
    </lineage>
</organism>
<dbReference type="InterPro" id="IPR027417">
    <property type="entry name" value="P-loop_NTPase"/>
</dbReference>
<feature type="domain" description="UvrD-like helicase ATP-binding" evidence="8">
    <location>
        <begin position="59"/>
        <end position="340"/>
    </location>
</feature>
<dbReference type="SUPFAM" id="SSF52540">
    <property type="entry name" value="P-loop containing nucleoside triphosphate hydrolases"/>
    <property type="match status" value="1"/>
</dbReference>
<dbReference type="GO" id="GO:0000725">
    <property type="term" value="P:recombinational repair"/>
    <property type="evidence" value="ECO:0007669"/>
    <property type="project" value="TreeGrafter"/>
</dbReference>
<dbReference type="GO" id="GO:0016787">
    <property type="term" value="F:hydrolase activity"/>
    <property type="evidence" value="ECO:0007669"/>
    <property type="project" value="UniProtKB-UniRule"/>
</dbReference>
<keyword evidence="4 6" id="KW-0067">ATP-binding</keyword>
<dbReference type="InterPro" id="IPR000212">
    <property type="entry name" value="DNA_helicase_UvrD/REP"/>
</dbReference>
<evidence type="ECO:0000256" key="7">
    <source>
        <dbReference type="SAM" id="MobiDB-lite"/>
    </source>
</evidence>
<evidence type="ECO:0000256" key="6">
    <source>
        <dbReference type="PROSITE-ProRule" id="PRU00560"/>
    </source>
</evidence>
<proteinExistence type="predicted"/>
<dbReference type="GO" id="GO:0003677">
    <property type="term" value="F:DNA binding"/>
    <property type="evidence" value="ECO:0007669"/>
    <property type="project" value="UniProtKB-KW"/>
</dbReference>
<accession>A0A511KF09</accession>
<evidence type="ECO:0000256" key="1">
    <source>
        <dbReference type="ARBA" id="ARBA00022741"/>
    </source>
</evidence>
<keyword evidence="2 6" id="KW-0378">Hydrolase</keyword>
<evidence type="ECO:0000313" key="9">
    <source>
        <dbReference type="EMBL" id="GEM08959.1"/>
    </source>
</evidence>
<dbReference type="PANTHER" id="PTHR11070">
    <property type="entry name" value="UVRD / RECB / PCRA DNA HELICASE FAMILY MEMBER"/>
    <property type="match status" value="1"/>
</dbReference>
<feature type="compositionally biased region" description="Low complexity" evidence="7">
    <location>
        <begin position="21"/>
        <end position="35"/>
    </location>
</feature>
<dbReference type="PROSITE" id="PS51198">
    <property type="entry name" value="UVRD_HELICASE_ATP_BIND"/>
    <property type="match status" value="1"/>
</dbReference>
<dbReference type="AlphaFoldDB" id="A0A511KF09"/>
<reference evidence="9 10" key="1">
    <citation type="submission" date="2019-07" db="EMBL/GenBank/DDBJ databases">
        <title>Rhodotorula toruloides NBRC10032 genome sequencing.</title>
        <authorList>
            <person name="Shida Y."/>
            <person name="Takaku H."/>
            <person name="Ogasawara W."/>
            <person name="Mori K."/>
        </authorList>
    </citation>
    <scope>NUCLEOTIDE SEQUENCE [LARGE SCALE GENOMIC DNA]</scope>
    <source>
        <strain evidence="9 10">NBRC10032</strain>
    </source>
</reference>
<evidence type="ECO:0000313" key="10">
    <source>
        <dbReference type="Proteomes" id="UP000321518"/>
    </source>
</evidence>
<dbReference type="OrthoDB" id="1470711at2759"/>
<comment type="caution">
    <text evidence="9">The sequence shown here is derived from an EMBL/GenBank/DDBJ whole genome shotgun (WGS) entry which is preliminary data.</text>
</comment>
<sequence>MEPPDDLSDSEYLPAPHNRLSASEFSAQQPAQPAEPAKPPLKQSTLSFSRPPPCEYLAKLNPAQREAVTASAEGGLAIHAGPGSGKTAVLTTRVAYLVQTGGIKPEELVVVTFTNKAANEMKVRLSKIVGAETVDKLVMGTFHSVCGRADLRKYAKLVSLASNFLITDRDDCLGIIKRLLQALPVPANLKREMKPQTWLESISKCKSRMMSPSQYRADRSAAVDQDKVEWVAKMYEAYEDALAGSNALDFDDLLVRGYQLFRNHPRVIAKIKSVLIDEFQDTNLVQYDIVKLIAAPSGSLTVVGDPDQSIYGWRNAEVENLEKMLKGESILSARAAVEGD</sequence>
<gene>
    <name evidence="9" type="ORF">Rt10032_c06g2976</name>
</gene>
<keyword evidence="1 6" id="KW-0547">Nucleotide-binding</keyword>
<evidence type="ECO:0000256" key="5">
    <source>
        <dbReference type="ARBA" id="ARBA00023125"/>
    </source>
</evidence>
<dbReference type="EMBL" id="BJWK01000006">
    <property type="protein sequence ID" value="GEM08959.1"/>
    <property type="molecule type" value="Genomic_DNA"/>
</dbReference>
<feature type="region of interest" description="Disordered" evidence="7">
    <location>
        <begin position="1"/>
        <end position="48"/>
    </location>
</feature>
<dbReference type="GO" id="GO:0005524">
    <property type="term" value="F:ATP binding"/>
    <property type="evidence" value="ECO:0007669"/>
    <property type="project" value="UniProtKB-UniRule"/>
</dbReference>
<dbReference type="Gene3D" id="3.40.50.300">
    <property type="entry name" value="P-loop containing nucleotide triphosphate hydrolases"/>
    <property type="match status" value="1"/>
</dbReference>
<dbReference type="InterPro" id="IPR013986">
    <property type="entry name" value="DExx_box_DNA_helicase_dom_sf"/>
</dbReference>
<dbReference type="InterPro" id="IPR014016">
    <property type="entry name" value="UvrD-like_ATP-bd"/>
</dbReference>
<evidence type="ECO:0000256" key="3">
    <source>
        <dbReference type="ARBA" id="ARBA00022806"/>
    </source>
</evidence>
<keyword evidence="3 6" id="KW-0347">Helicase</keyword>
<dbReference type="GO" id="GO:0043138">
    <property type="term" value="F:3'-5' DNA helicase activity"/>
    <property type="evidence" value="ECO:0007669"/>
    <property type="project" value="TreeGrafter"/>
</dbReference>
<dbReference type="Gene3D" id="1.10.10.160">
    <property type="match status" value="1"/>
</dbReference>
<name>A0A511KF09_RHOTO</name>